<protein>
    <submittedName>
        <fullName evidence="3">Translation initiation factor eIF-6</fullName>
    </submittedName>
</protein>
<gene>
    <name evidence="3" type="ORF">HA252_04490</name>
</gene>
<proteinExistence type="predicted"/>
<dbReference type="Gene3D" id="3.75.10.10">
    <property type="entry name" value="L-arginine/glycine Amidinotransferase, Chain A"/>
    <property type="match status" value="1"/>
</dbReference>
<dbReference type="SUPFAM" id="SSF55909">
    <property type="entry name" value="Pentein"/>
    <property type="match status" value="1"/>
</dbReference>
<organism evidence="3 4">
    <name type="scientific">Candidatus Iainarchaeum sp</name>
    <dbReference type="NCBI Taxonomy" id="3101447"/>
    <lineage>
        <taxon>Archaea</taxon>
        <taxon>Candidatus Iainarchaeota</taxon>
        <taxon>Candidatus Iainarchaeia</taxon>
        <taxon>Candidatus Iainarchaeales</taxon>
        <taxon>Candidatus Iainarchaeaceae</taxon>
        <taxon>Candidatus Iainarchaeum</taxon>
    </lineage>
</organism>
<reference evidence="4" key="1">
    <citation type="journal article" date="2020" name="bioRxiv">
        <title>A rank-normalized archaeal taxonomy based on genome phylogeny resolves widespread incomplete and uneven classifications.</title>
        <authorList>
            <person name="Rinke C."/>
            <person name="Chuvochina M."/>
            <person name="Mussig A.J."/>
            <person name="Chaumeil P.-A."/>
            <person name="Waite D.W."/>
            <person name="Whitman W.B."/>
            <person name="Parks D.H."/>
            <person name="Hugenholtz P."/>
        </authorList>
    </citation>
    <scope>NUCLEOTIDE SEQUENCE [LARGE SCALE GENOMIC DNA]</scope>
</reference>
<dbReference type="Proteomes" id="UP000564964">
    <property type="component" value="Unassembled WGS sequence"/>
</dbReference>
<dbReference type="GO" id="GO:0043022">
    <property type="term" value="F:ribosome binding"/>
    <property type="evidence" value="ECO:0007669"/>
    <property type="project" value="InterPro"/>
</dbReference>
<accession>A0A7J4JJW3</accession>
<evidence type="ECO:0000256" key="2">
    <source>
        <dbReference type="ARBA" id="ARBA00022917"/>
    </source>
</evidence>
<comment type="caution">
    <text evidence="3">The sequence shown here is derived from an EMBL/GenBank/DDBJ whole genome shotgun (WGS) entry which is preliminary data.</text>
</comment>
<feature type="non-terminal residue" evidence="3">
    <location>
        <position position="1"/>
    </location>
</feature>
<dbReference type="Pfam" id="PF01912">
    <property type="entry name" value="eIF-6"/>
    <property type="match status" value="1"/>
</dbReference>
<sequence length="108" mass="11274">LVKAGTVKALEGFFGVPLKHMAVSGTEVVGSAATVTNKGFIVHPNIAPKEFEALKGIFRVYGTTGTANYGDPFVSNSLLANGHGVIVGEQTTGYELARIDEGLRGEPL</sequence>
<name>A0A7J4JJW3_9ARCH</name>
<evidence type="ECO:0000256" key="1">
    <source>
        <dbReference type="ARBA" id="ARBA00022540"/>
    </source>
</evidence>
<keyword evidence="1 3" id="KW-0396">Initiation factor</keyword>
<evidence type="ECO:0000313" key="4">
    <source>
        <dbReference type="Proteomes" id="UP000564964"/>
    </source>
</evidence>
<dbReference type="PANTHER" id="PTHR10784">
    <property type="entry name" value="TRANSLATION INITIATION FACTOR 6"/>
    <property type="match status" value="1"/>
</dbReference>
<dbReference type="GO" id="GO:0042256">
    <property type="term" value="P:cytosolic ribosome assembly"/>
    <property type="evidence" value="ECO:0007669"/>
    <property type="project" value="InterPro"/>
</dbReference>
<dbReference type="GO" id="GO:0003743">
    <property type="term" value="F:translation initiation factor activity"/>
    <property type="evidence" value="ECO:0007669"/>
    <property type="project" value="UniProtKB-KW"/>
</dbReference>
<evidence type="ECO:0000313" key="3">
    <source>
        <dbReference type="EMBL" id="HIH16635.1"/>
    </source>
</evidence>
<dbReference type="EMBL" id="DUGH01000109">
    <property type="protein sequence ID" value="HIH16635.1"/>
    <property type="molecule type" value="Genomic_DNA"/>
</dbReference>
<keyword evidence="2" id="KW-0648">Protein biosynthesis</keyword>
<dbReference type="AlphaFoldDB" id="A0A7J4JJW3"/>
<dbReference type="InterPro" id="IPR002769">
    <property type="entry name" value="eIF6"/>
</dbReference>